<comment type="catalytic activity">
    <reaction evidence="6 9">
        <text>L-tyrosyl-[protein] + ATP = O-phospho-L-tyrosyl-[protein] + ADP + H(+)</text>
        <dbReference type="Rhea" id="RHEA:10596"/>
        <dbReference type="Rhea" id="RHEA-COMP:10136"/>
        <dbReference type="Rhea" id="RHEA-COMP:20101"/>
        <dbReference type="ChEBI" id="CHEBI:15378"/>
        <dbReference type="ChEBI" id="CHEBI:30616"/>
        <dbReference type="ChEBI" id="CHEBI:46858"/>
        <dbReference type="ChEBI" id="CHEBI:61978"/>
        <dbReference type="ChEBI" id="CHEBI:456216"/>
        <dbReference type="EC" id="2.7.10.2"/>
    </reaction>
</comment>
<dbReference type="SMART" id="SM00252">
    <property type="entry name" value="SH2"/>
    <property type="match status" value="1"/>
</dbReference>
<dbReference type="GO" id="GO:0004715">
    <property type="term" value="F:non-membrane spanning protein tyrosine kinase activity"/>
    <property type="evidence" value="ECO:0007669"/>
    <property type="project" value="UniProtKB-EC"/>
</dbReference>
<feature type="region of interest" description="Disordered" evidence="10">
    <location>
        <begin position="441"/>
        <end position="493"/>
    </location>
</feature>
<dbReference type="Pfam" id="PF07714">
    <property type="entry name" value="PK_Tyr_Ser-Thr"/>
    <property type="match status" value="1"/>
</dbReference>
<dbReference type="InterPro" id="IPR017441">
    <property type="entry name" value="Protein_kinase_ATP_BS"/>
</dbReference>
<reference evidence="14" key="2">
    <citation type="submission" date="2020-10" db="UniProtKB">
        <authorList>
            <consortium name="WormBaseParasite"/>
        </authorList>
    </citation>
    <scope>IDENTIFICATION</scope>
</reference>
<dbReference type="InterPro" id="IPR050198">
    <property type="entry name" value="Non-receptor_tyrosine_kinases"/>
</dbReference>
<evidence type="ECO:0000256" key="6">
    <source>
        <dbReference type="ARBA" id="ARBA00051245"/>
    </source>
</evidence>
<dbReference type="AlphaFoldDB" id="A0A7E4VFS4"/>
<dbReference type="InterPro" id="IPR036860">
    <property type="entry name" value="SH2_dom_sf"/>
</dbReference>
<feature type="region of interest" description="Disordered" evidence="10">
    <location>
        <begin position="1"/>
        <end position="57"/>
    </location>
</feature>
<evidence type="ECO:0000256" key="10">
    <source>
        <dbReference type="SAM" id="MobiDB-lite"/>
    </source>
</evidence>
<protein>
    <recommendedName>
        <fullName evidence="9">Tyrosine-protein kinase</fullName>
        <ecNumber evidence="9">2.7.10.2</ecNumber>
    </recommendedName>
</protein>
<feature type="domain" description="Protein kinase" evidence="12">
    <location>
        <begin position="181"/>
        <end position="437"/>
    </location>
</feature>
<evidence type="ECO:0000256" key="2">
    <source>
        <dbReference type="ARBA" id="ARBA00022741"/>
    </source>
</evidence>
<dbReference type="WBParaSite" id="Pan_g19963.t1">
    <property type="protein sequence ID" value="Pan_g19963.t1"/>
    <property type="gene ID" value="Pan_g19963"/>
</dbReference>
<dbReference type="Proteomes" id="UP000492821">
    <property type="component" value="Unassembled WGS sequence"/>
</dbReference>
<name>A0A7E4VFS4_PANRE</name>
<dbReference type="InterPro" id="IPR000719">
    <property type="entry name" value="Prot_kinase_dom"/>
</dbReference>
<dbReference type="CDD" id="cd10361">
    <property type="entry name" value="SH2_Fps_family"/>
    <property type="match status" value="1"/>
</dbReference>
<dbReference type="PANTHER" id="PTHR24418">
    <property type="entry name" value="TYROSINE-PROTEIN KINASE"/>
    <property type="match status" value="1"/>
</dbReference>
<dbReference type="CDD" id="cd00192">
    <property type="entry name" value="PTKc"/>
    <property type="match status" value="1"/>
</dbReference>
<dbReference type="InterPro" id="IPR008266">
    <property type="entry name" value="Tyr_kinase_AS"/>
</dbReference>
<evidence type="ECO:0000256" key="4">
    <source>
        <dbReference type="ARBA" id="ARBA00022840"/>
    </source>
</evidence>
<evidence type="ECO:0000313" key="14">
    <source>
        <dbReference type="WBParaSite" id="Pan_g19963.t1"/>
    </source>
</evidence>
<evidence type="ECO:0000259" key="11">
    <source>
        <dbReference type="PROSITE" id="PS50001"/>
    </source>
</evidence>
<evidence type="ECO:0000256" key="3">
    <source>
        <dbReference type="ARBA" id="ARBA00022777"/>
    </source>
</evidence>
<feature type="binding site" evidence="8">
    <location>
        <position position="213"/>
    </location>
    <ligand>
        <name>ATP</name>
        <dbReference type="ChEBI" id="CHEBI:30616"/>
    </ligand>
</feature>
<keyword evidence="4 8" id="KW-0067">ATP-binding</keyword>
<feature type="compositionally biased region" description="Basic residues" evidence="10">
    <location>
        <begin position="484"/>
        <end position="493"/>
    </location>
</feature>
<evidence type="ECO:0000313" key="13">
    <source>
        <dbReference type="Proteomes" id="UP000492821"/>
    </source>
</evidence>
<evidence type="ECO:0000256" key="9">
    <source>
        <dbReference type="RuleBase" id="RU362096"/>
    </source>
</evidence>
<feature type="compositionally biased region" description="Basic residues" evidence="10">
    <location>
        <begin position="448"/>
        <end position="462"/>
    </location>
</feature>
<reference evidence="13" key="1">
    <citation type="journal article" date="2013" name="Genetics">
        <title>The draft genome and transcriptome of Panagrellus redivivus are shaped by the harsh demands of a free-living lifestyle.</title>
        <authorList>
            <person name="Srinivasan J."/>
            <person name="Dillman A.R."/>
            <person name="Macchietto M.G."/>
            <person name="Heikkinen L."/>
            <person name="Lakso M."/>
            <person name="Fracchia K.M."/>
            <person name="Antoshechkin I."/>
            <person name="Mortazavi A."/>
            <person name="Wong G."/>
            <person name="Sternberg P.W."/>
        </authorList>
    </citation>
    <scope>NUCLEOTIDE SEQUENCE [LARGE SCALE GENOMIC DNA]</scope>
    <source>
        <strain evidence="13">MT8872</strain>
    </source>
</reference>
<evidence type="ECO:0000256" key="1">
    <source>
        <dbReference type="ARBA" id="ARBA00022679"/>
    </source>
</evidence>
<dbReference type="EC" id="2.7.10.2" evidence="9"/>
<proteinExistence type="inferred from homology"/>
<keyword evidence="2 8" id="KW-0547">Nucleotide-binding</keyword>
<comment type="similarity">
    <text evidence="9">Belongs to the protein kinase superfamily. Tyr protein kinase family.</text>
</comment>
<feature type="domain" description="SH2" evidence="11">
    <location>
        <begin position="69"/>
        <end position="148"/>
    </location>
</feature>
<keyword evidence="5 9" id="KW-0829">Tyrosine-protein kinase</keyword>
<dbReference type="InterPro" id="IPR035849">
    <property type="entry name" value="Fes/Fps/Fer_SH2"/>
</dbReference>
<dbReference type="InterPro" id="IPR011009">
    <property type="entry name" value="Kinase-like_dom_sf"/>
</dbReference>
<dbReference type="Gene3D" id="1.10.510.10">
    <property type="entry name" value="Transferase(Phosphotransferase) domain 1"/>
    <property type="match status" value="1"/>
</dbReference>
<dbReference type="PROSITE" id="PS00109">
    <property type="entry name" value="PROTEIN_KINASE_TYR"/>
    <property type="match status" value="1"/>
</dbReference>
<dbReference type="InterPro" id="IPR000980">
    <property type="entry name" value="SH2"/>
</dbReference>
<dbReference type="InterPro" id="IPR001245">
    <property type="entry name" value="Ser-Thr/Tyr_kinase_cat_dom"/>
</dbReference>
<accession>A0A7E4VFS4</accession>
<dbReference type="FunFam" id="3.30.200.20:FF:000518">
    <property type="entry name" value="Tyrosine-protein kinase"/>
    <property type="match status" value="1"/>
</dbReference>
<dbReference type="GO" id="GO:0005524">
    <property type="term" value="F:ATP binding"/>
    <property type="evidence" value="ECO:0007669"/>
    <property type="project" value="UniProtKB-UniRule"/>
</dbReference>
<organism evidence="13 14">
    <name type="scientific">Panagrellus redivivus</name>
    <name type="common">Microworm</name>
    <dbReference type="NCBI Taxonomy" id="6233"/>
    <lineage>
        <taxon>Eukaryota</taxon>
        <taxon>Metazoa</taxon>
        <taxon>Ecdysozoa</taxon>
        <taxon>Nematoda</taxon>
        <taxon>Chromadorea</taxon>
        <taxon>Rhabditida</taxon>
        <taxon>Tylenchina</taxon>
        <taxon>Panagrolaimomorpha</taxon>
        <taxon>Panagrolaimoidea</taxon>
        <taxon>Panagrolaimidae</taxon>
        <taxon>Panagrellus</taxon>
    </lineage>
</organism>
<feature type="compositionally biased region" description="Low complexity" evidence="10">
    <location>
        <begin position="29"/>
        <end position="44"/>
    </location>
</feature>
<feature type="compositionally biased region" description="Basic and acidic residues" evidence="10">
    <location>
        <begin position="8"/>
        <end position="19"/>
    </location>
</feature>
<evidence type="ECO:0000256" key="8">
    <source>
        <dbReference type="PROSITE-ProRule" id="PRU10141"/>
    </source>
</evidence>
<keyword evidence="1 9" id="KW-0808">Transferase</keyword>
<dbReference type="PROSITE" id="PS00107">
    <property type="entry name" value="PROTEIN_KINASE_ATP"/>
    <property type="match status" value="1"/>
</dbReference>
<keyword evidence="3 9" id="KW-0418">Kinase</keyword>
<dbReference type="Pfam" id="PF00017">
    <property type="entry name" value="SH2"/>
    <property type="match status" value="1"/>
</dbReference>
<dbReference type="SUPFAM" id="SSF56112">
    <property type="entry name" value="Protein kinase-like (PK-like)"/>
    <property type="match status" value="1"/>
</dbReference>
<evidence type="ECO:0000256" key="5">
    <source>
        <dbReference type="ARBA" id="ARBA00023137"/>
    </source>
</evidence>
<dbReference type="Gene3D" id="3.30.505.10">
    <property type="entry name" value="SH2 domain"/>
    <property type="match status" value="1"/>
</dbReference>
<sequence length="493" mass="55358">MSAAYNRKSRECSRASAKDRTRRKKASELTGPLLTTGTVTEGTTNNSDSGKAEPISYGPVDSETVALSYYHGLISREDVQELLKKPGDFLFRLTEPYPGQPRNVILSVNVGQPTDKDGELMHYVISKTENGLYILNDGYYSTFPEIVRSLLRMKTTRIGKKDVQFLHVVKRKRWELRHRDVDTEKKIGEGAFGEVYLGKFTNQDGERVPVAIKLFKLEALTKEQIKSINREARIMRNLHHSNIIKLYGVAAEIEPIMLVIELADKGALNTYLEKHPETPAEKRLQMCAQAAFGVEYLHSKHLIHCDLAARNCLYGEGKVKISDFGMTADAPEQKVPKGTKAPIRWLAPDTVVHCVYTQKTDVYSFGVLAWEIIVGGEPYAGFLNPEVLVKIREGVHLEFPESVPSKVTQLIKTGCWAMAPQARYTMKDVSSGFEDLTNIARPEPIATPHHKSSSRTSRKAAKKASYIQRETFPGRMSLINESAKKKRKGFSKD</sequence>
<keyword evidence="7" id="KW-0727">SH2 domain</keyword>
<dbReference type="PROSITE" id="PS50001">
    <property type="entry name" value="SH2"/>
    <property type="match status" value="1"/>
</dbReference>
<dbReference type="PRINTS" id="PR00109">
    <property type="entry name" value="TYRKINASE"/>
</dbReference>
<evidence type="ECO:0000256" key="7">
    <source>
        <dbReference type="PROSITE-ProRule" id="PRU00191"/>
    </source>
</evidence>
<dbReference type="PROSITE" id="PS50011">
    <property type="entry name" value="PROTEIN_KINASE_DOM"/>
    <property type="match status" value="1"/>
</dbReference>
<dbReference type="SUPFAM" id="SSF55550">
    <property type="entry name" value="SH2 domain"/>
    <property type="match status" value="1"/>
</dbReference>
<evidence type="ECO:0000259" key="12">
    <source>
        <dbReference type="PROSITE" id="PS50011"/>
    </source>
</evidence>
<keyword evidence="13" id="KW-1185">Reference proteome</keyword>